<dbReference type="GO" id="GO:0016747">
    <property type="term" value="F:acyltransferase activity, transferring groups other than amino-acyl groups"/>
    <property type="evidence" value="ECO:0007669"/>
    <property type="project" value="InterPro"/>
</dbReference>
<dbReference type="Pfam" id="PF00583">
    <property type="entry name" value="Acetyltransf_1"/>
    <property type="match status" value="1"/>
</dbReference>
<dbReference type="AlphaFoldDB" id="A0A8J3DNQ6"/>
<dbReference type="InterPro" id="IPR016181">
    <property type="entry name" value="Acyl_CoA_acyltransferase"/>
</dbReference>
<gene>
    <name evidence="4" type="ORF">GCM10010136_23960</name>
</gene>
<dbReference type="EMBL" id="BMZO01000007">
    <property type="protein sequence ID" value="GHC74617.1"/>
    <property type="molecule type" value="Genomic_DNA"/>
</dbReference>
<evidence type="ECO:0000256" key="2">
    <source>
        <dbReference type="ARBA" id="ARBA00023315"/>
    </source>
</evidence>
<reference evidence="4" key="2">
    <citation type="submission" date="2020-09" db="EMBL/GenBank/DDBJ databases">
        <authorList>
            <person name="Sun Q."/>
            <person name="Kim S."/>
        </authorList>
    </citation>
    <scope>NUCLEOTIDE SEQUENCE</scope>
    <source>
        <strain evidence="4">KCTC 42097</strain>
    </source>
</reference>
<reference evidence="4" key="1">
    <citation type="journal article" date="2014" name="Int. J. Syst. Evol. Microbiol.">
        <title>Complete genome sequence of Corynebacterium casei LMG S-19264T (=DSM 44701T), isolated from a smear-ripened cheese.</title>
        <authorList>
            <consortium name="US DOE Joint Genome Institute (JGI-PGF)"/>
            <person name="Walter F."/>
            <person name="Albersmeier A."/>
            <person name="Kalinowski J."/>
            <person name="Ruckert C."/>
        </authorList>
    </citation>
    <scope>NUCLEOTIDE SEQUENCE</scope>
    <source>
        <strain evidence="4">KCTC 42097</strain>
    </source>
</reference>
<keyword evidence="2" id="KW-0012">Acyltransferase</keyword>
<dbReference type="SUPFAM" id="SSF55729">
    <property type="entry name" value="Acyl-CoA N-acyltransferases (Nat)"/>
    <property type="match status" value="1"/>
</dbReference>
<dbReference type="Gene3D" id="3.40.630.30">
    <property type="match status" value="1"/>
</dbReference>
<feature type="domain" description="N-acetyltransferase" evidence="3">
    <location>
        <begin position="18"/>
        <end position="169"/>
    </location>
</feature>
<dbReference type="RefSeq" id="WP_189490410.1">
    <property type="nucleotide sequence ID" value="NZ_BMZO01000007.1"/>
</dbReference>
<sequence length="173" mass="19224">MAGILAWILSLFSRRSEYIVMPLEQIADIADLPFLHAQGFSRVWSEEEFASLIAQDNVFGFTVRESGRSKRPHGFVLARHAAGEGEILTIVVSKAKRGEGLGRMLMEAVLRELHKERAEVLLLEVDETNASAIGLYKRLGFTTVGTRPGYYRDGEGKATGAFVMQRDLIRRGG</sequence>
<dbReference type="InterPro" id="IPR000182">
    <property type="entry name" value="GNAT_dom"/>
</dbReference>
<dbReference type="PANTHER" id="PTHR43420">
    <property type="entry name" value="ACETYLTRANSFERASE"/>
    <property type="match status" value="1"/>
</dbReference>
<evidence type="ECO:0000256" key="1">
    <source>
        <dbReference type="ARBA" id="ARBA00022679"/>
    </source>
</evidence>
<proteinExistence type="predicted"/>
<name>A0A8J3DNQ6_9HYPH</name>
<dbReference type="InterPro" id="IPR050680">
    <property type="entry name" value="YpeA/RimI_acetyltransf"/>
</dbReference>
<accession>A0A8J3DNQ6</accession>
<dbReference type="Proteomes" id="UP000641137">
    <property type="component" value="Unassembled WGS sequence"/>
</dbReference>
<dbReference type="PROSITE" id="PS51186">
    <property type="entry name" value="GNAT"/>
    <property type="match status" value="1"/>
</dbReference>
<dbReference type="CDD" id="cd04301">
    <property type="entry name" value="NAT_SF"/>
    <property type="match status" value="1"/>
</dbReference>
<evidence type="ECO:0000259" key="3">
    <source>
        <dbReference type="PROSITE" id="PS51186"/>
    </source>
</evidence>
<protein>
    <submittedName>
        <fullName evidence="4">Ribosomal-protein-alanine acetyltransferase</fullName>
    </submittedName>
</protein>
<comment type="caution">
    <text evidence="4">The sequence shown here is derived from an EMBL/GenBank/DDBJ whole genome shotgun (WGS) entry which is preliminary data.</text>
</comment>
<organism evidence="4 5">
    <name type="scientific">Limoniibacter endophyticus</name>
    <dbReference type="NCBI Taxonomy" id="1565040"/>
    <lineage>
        <taxon>Bacteria</taxon>
        <taxon>Pseudomonadati</taxon>
        <taxon>Pseudomonadota</taxon>
        <taxon>Alphaproteobacteria</taxon>
        <taxon>Hyphomicrobiales</taxon>
        <taxon>Bartonellaceae</taxon>
        <taxon>Limoniibacter</taxon>
    </lineage>
</organism>
<keyword evidence="5" id="KW-1185">Reference proteome</keyword>
<evidence type="ECO:0000313" key="4">
    <source>
        <dbReference type="EMBL" id="GHC74617.1"/>
    </source>
</evidence>
<keyword evidence="1" id="KW-0808">Transferase</keyword>
<evidence type="ECO:0000313" key="5">
    <source>
        <dbReference type="Proteomes" id="UP000641137"/>
    </source>
</evidence>